<comment type="caution">
    <text evidence="1">The sequence shown here is derived from an EMBL/GenBank/DDBJ whole genome shotgun (WGS) entry which is preliminary data.</text>
</comment>
<keyword evidence="2" id="KW-1185">Reference proteome</keyword>
<accession>A0ABS4BLQ8</accession>
<reference evidence="1 2" key="1">
    <citation type="submission" date="2021-04" db="EMBL/GenBank/DDBJ databases">
        <title>Whole genome sequence of Jiella sp. KSK16Y-1.</title>
        <authorList>
            <person name="Tuo L."/>
        </authorList>
    </citation>
    <scope>NUCLEOTIDE SEQUENCE [LARGE SCALE GENOMIC DNA]</scope>
    <source>
        <strain evidence="1 2">KSK16Y-1</strain>
    </source>
</reference>
<organism evidence="1 2">
    <name type="scientific">Jiella mangrovi</name>
    <dbReference type="NCBI Taxonomy" id="2821407"/>
    <lineage>
        <taxon>Bacteria</taxon>
        <taxon>Pseudomonadati</taxon>
        <taxon>Pseudomonadota</taxon>
        <taxon>Alphaproteobacteria</taxon>
        <taxon>Hyphomicrobiales</taxon>
        <taxon>Aurantimonadaceae</taxon>
        <taxon>Jiella</taxon>
    </lineage>
</organism>
<protein>
    <submittedName>
        <fullName evidence="1">Uncharacterized protein</fullName>
    </submittedName>
</protein>
<dbReference type="EMBL" id="JAGJCF010000018">
    <property type="protein sequence ID" value="MBP0617653.1"/>
    <property type="molecule type" value="Genomic_DNA"/>
</dbReference>
<dbReference type="Proteomes" id="UP000678276">
    <property type="component" value="Unassembled WGS sequence"/>
</dbReference>
<dbReference type="RefSeq" id="WP_209596626.1">
    <property type="nucleotide sequence ID" value="NZ_JAGJCF010000018.1"/>
</dbReference>
<gene>
    <name evidence="1" type="ORF">J6595_18875</name>
</gene>
<name>A0ABS4BLQ8_9HYPH</name>
<evidence type="ECO:0000313" key="2">
    <source>
        <dbReference type="Proteomes" id="UP000678276"/>
    </source>
</evidence>
<proteinExistence type="predicted"/>
<evidence type="ECO:0000313" key="1">
    <source>
        <dbReference type="EMBL" id="MBP0617653.1"/>
    </source>
</evidence>
<sequence>MDEYDMTILPNDHSVRDDMNCGAIIGRADLSDDVVVDAIKDRLASCNRSVEQADSIVSAALSGDAEAVSFLRTIQVPAPTVRLSMPPQALTRGEQRRGLSLSQFRFSWTRG</sequence>